<evidence type="ECO:0000313" key="2">
    <source>
        <dbReference type="EMBL" id="CAA9249624.1"/>
    </source>
</evidence>
<feature type="region of interest" description="Disordered" evidence="1">
    <location>
        <begin position="391"/>
        <end position="418"/>
    </location>
</feature>
<dbReference type="SUPFAM" id="SSF53448">
    <property type="entry name" value="Nucleotide-diphospho-sugar transferases"/>
    <property type="match status" value="1"/>
</dbReference>
<protein>
    <submittedName>
        <fullName evidence="2">Gll3051 protein</fullName>
    </submittedName>
</protein>
<reference evidence="2" key="1">
    <citation type="submission" date="2020-02" db="EMBL/GenBank/DDBJ databases">
        <authorList>
            <person name="Meier V. D."/>
        </authorList>
    </citation>
    <scope>NUCLEOTIDE SEQUENCE</scope>
    <source>
        <strain evidence="2">AVDCRST_MAG27</strain>
    </source>
</reference>
<dbReference type="PANTHER" id="PTHR43685">
    <property type="entry name" value="GLYCOSYLTRANSFERASE"/>
    <property type="match status" value="1"/>
</dbReference>
<dbReference type="InterPro" id="IPR050834">
    <property type="entry name" value="Glycosyltransf_2"/>
</dbReference>
<proteinExistence type="predicted"/>
<evidence type="ECO:0000256" key="1">
    <source>
        <dbReference type="SAM" id="MobiDB-lite"/>
    </source>
</evidence>
<accession>A0A6J4IG56</accession>
<dbReference type="PANTHER" id="PTHR43685:SF14">
    <property type="entry name" value="GLYCOSYLTRANSFERASE 2-LIKE DOMAIN-CONTAINING PROTEIN"/>
    <property type="match status" value="1"/>
</dbReference>
<organism evidence="2">
    <name type="scientific">uncultured Craurococcus sp</name>
    <dbReference type="NCBI Taxonomy" id="1135998"/>
    <lineage>
        <taxon>Bacteria</taxon>
        <taxon>Pseudomonadati</taxon>
        <taxon>Pseudomonadota</taxon>
        <taxon>Alphaproteobacteria</taxon>
        <taxon>Acetobacterales</taxon>
        <taxon>Acetobacteraceae</taxon>
        <taxon>Craurococcus</taxon>
        <taxon>environmental samples</taxon>
    </lineage>
</organism>
<gene>
    <name evidence="2" type="ORF">AVDCRST_MAG27-1981</name>
</gene>
<dbReference type="Gene3D" id="3.90.550.10">
    <property type="entry name" value="Spore Coat Polysaccharide Biosynthesis Protein SpsA, Chain A"/>
    <property type="match status" value="1"/>
</dbReference>
<dbReference type="EMBL" id="CADCTD010000081">
    <property type="protein sequence ID" value="CAA9249624.1"/>
    <property type="molecule type" value="Genomic_DNA"/>
</dbReference>
<sequence>MFQAPSPAAPYGVTRPPIHTAIAVPARNEEARLPSCLEALSRQHGLDRHRGGLAGVAVFVLANNCTDGTAALARRLAPRFPFQLVVEEAELSAPLAHAGGARRMAMDGAAALFGPDVDPRRAALLSTDADGRADPRWLAANLRALALGADGVAGAIRPDPLEAARLPAALRDQEAKEARYLSLLDEIATLIDPDADDPWPRHAVHSGASIALSLDAYRRIGGLPPLPVGEDRALFEALLRAGLRVRHCPAALITVSCRLEGRAAGGMADSLRRRMTDPDAAPVDDRLEPALDALLRLRCRRALRRLRAGLPRLGDPHRLAIALGIPVAMLVAIARRPSFWESWELLQAAAWPLRRQRRLQASELQAELDRATAMLPALRGARAILAPHRLPSQRATSRGGTARFATASPALQRARQLP</sequence>
<dbReference type="InterPro" id="IPR029044">
    <property type="entry name" value="Nucleotide-diphossugar_trans"/>
</dbReference>
<name>A0A6J4IG56_9PROT</name>
<dbReference type="AlphaFoldDB" id="A0A6J4IG56"/>